<dbReference type="AlphaFoldDB" id="A0A0V1LL69"/>
<dbReference type="Proteomes" id="UP000054721">
    <property type="component" value="Unassembled WGS sequence"/>
</dbReference>
<sequence>MVKAGVIEPASGPRSYSVVLVKKKDGPLQFCVGYRKLNALTMIHWMGHWRRRSVQLLSYLPWTNGNDACRNNWQLLPCIPGRHCSGREGYGRALVAAGRGSAPFAMCGAEDFIRRAPDARKSVRKLFLKIKSCYEKHVFLKVPVSAADSWMHWPRSILEKDSIVFNRSFIVNVDPSEDAVVAVLSQETAGGGCMW</sequence>
<dbReference type="STRING" id="6335.A0A0V1LL69"/>
<dbReference type="OrthoDB" id="6150088at2759"/>
<gene>
    <name evidence="1" type="ORF">T02_4667</name>
</gene>
<accession>A0A0V1LL69</accession>
<evidence type="ECO:0000313" key="1">
    <source>
        <dbReference type="EMBL" id="KRZ60248.1"/>
    </source>
</evidence>
<comment type="caution">
    <text evidence="1">The sequence shown here is derived from an EMBL/GenBank/DDBJ whole genome shotgun (WGS) entry which is preliminary data.</text>
</comment>
<evidence type="ECO:0000313" key="2">
    <source>
        <dbReference type="Proteomes" id="UP000054721"/>
    </source>
</evidence>
<dbReference type="Gene3D" id="3.10.10.10">
    <property type="entry name" value="HIV Type 1 Reverse Transcriptase, subunit A, domain 1"/>
    <property type="match status" value="1"/>
</dbReference>
<reference evidence="1 2" key="1">
    <citation type="submission" date="2015-05" db="EMBL/GenBank/DDBJ databases">
        <title>Evolution of Trichinella species and genotypes.</title>
        <authorList>
            <person name="Korhonen P.K."/>
            <person name="Edoardo P."/>
            <person name="Giuseppe L.R."/>
            <person name="Gasser R.B."/>
        </authorList>
    </citation>
    <scope>NUCLEOTIDE SEQUENCE [LARGE SCALE GENOMIC DNA]</scope>
    <source>
        <strain evidence="1">ISS10</strain>
    </source>
</reference>
<protein>
    <submittedName>
        <fullName evidence="1">Uncharacterized protein</fullName>
    </submittedName>
</protein>
<keyword evidence="2" id="KW-1185">Reference proteome</keyword>
<name>A0A0V1LL69_9BILA</name>
<dbReference type="InterPro" id="IPR043502">
    <property type="entry name" value="DNA/RNA_pol_sf"/>
</dbReference>
<organism evidence="1 2">
    <name type="scientific">Trichinella nativa</name>
    <dbReference type="NCBI Taxonomy" id="6335"/>
    <lineage>
        <taxon>Eukaryota</taxon>
        <taxon>Metazoa</taxon>
        <taxon>Ecdysozoa</taxon>
        <taxon>Nematoda</taxon>
        <taxon>Enoplea</taxon>
        <taxon>Dorylaimia</taxon>
        <taxon>Trichinellida</taxon>
        <taxon>Trichinellidae</taxon>
        <taxon>Trichinella</taxon>
    </lineage>
</organism>
<proteinExistence type="predicted"/>
<dbReference type="SUPFAM" id="SSF56672">
    <property type="entry name" value="DNA/RNA polymerases"/>
    <property type="match status" value="1"/>
</dbReference>
<dbReference type="EMBL" id="JYDW01000031">
    <property type="protein sequence ID" value="KRZ60248.1"/>
    <property type="molecule type" value="Genomic_DNA"/>
</dbReference>